<evidence type="ECO:0000256" key="6">
    <source>
        <dbReference type="ARBA" id="ARBA00023034"/>
    </source>
</evidence>
<name>A0AAW0GZC9_9APHY</name>
<dbReference type="GO" id="GO:0006891">
    <property type="term" value="P:intra-Golgi vesicle-mediated transport"/>
    <property type="evidence" value="ECO:0007669"/>
    <property type="project" value="InterPro"/>
</dbReference>
<dbReference type="PANTHER" id="PTHR31658:SF0">
    <property type="entry name" value="CONSERVED OLIGOMERIC GOLGI COMPLEX SUBUNIT 1"/>
    <property type="match status" value="1"/>
</dbReference>
<evidence type="ECO:0000256" key="1">
    <source>
        <dbReference type="ARBA" id="ARBA00004395"/>
    </source>
</evidence>
<feature type="compositionally biased region" description="Low complexity" evidence="8">
    <location>
        <begin position="1"/>
        <end position="23"/>
    </location>
</feature>
<keyword evidence="7" id="KW-0472">Membrane</keyword>
<feature type="compositionally biased region" description="Polar residues" evidence="8">
    <location>
        <begin position="24"/>
        <end position="51"/>
    </location>
</feature>
<keyword evidence="6" id="KW-0333">Golgi apparatus</keyword>
<dbReference type="EMBL" id="JASBNA010000002">
    <property type="protein sequence ID" value="KAK7695274.1"/>
    <property type="molecule type" value="Genomic_DNA"/>
</dbReference>
<reference evidence="9 10" key="1">
    <citation type="submission" date="2022-09" db="EMBL/GenBank/DDBJ databases">
        <authorList>
            <person name="Palmer J.M."/>
        </authorList>
    </citation>
    <scope>NUCLEOTIDE SEQUENCE [LARGE SCALE GENOMIC DNA]</scope>
    <source>
        <strain evidence="9 10">DSM 7382</strain>
    </source>
</reference>
<accession>A0AAW0GZC9</accession>
<evidence type="ECO:0000313" key="9">
    <source>
        <dbReference type="EMBL" id="KAK7695274.1"/>
    </source>
</evidence>
<proteinExistence type="inferred from homology"/>
<keyword evidence="10" id="KW-1185">Reference proteome</keyword>
<comment type="caution">
    <text evidence="9">The sequence shown here is derived from an EMBL/GenBank/DDBJ whole genome shotgun (WGS) entry which is preliminary data.</text>
</comment>
<evidence type="ECO:0000256" key="5">
    <source>
        <dbReference type="ARBA" id="ARBA00022927"/>
    </source>
</evidence>
<dbReference type="Proteomes" id="UP001385951">
    <property type="component" value="Unassembled WGS sequence"/>
</dbReference>
<evidence type="ECO:0000256" key="8">
    <source>
        <dbReference type="SAM" id="MobiDB-lite"/>
    </source>
</evidence>
<evidence type="ECO:0000313" key="10">
    <source>
        <dbReference type="Proteomes" id="UP001385951"/>
    </source>
</evidence>
<keyword evidence="4" id="KW-0813">Transport</keyword>
<feature type="region of interest" description="Disordered" evidence="8">
    <location>
        <begin position="302"/>
        <end position="326"/>
    </location>
</feature>
<dbReference type="GO" id="GO:0000139">
    <property type="term" value="C:Golgi membrane"/>
    <property type="evidence" value="ECO:0007669"/>
    <property type="project" value="UniProtKB-SubCell"/>
</dbReference>
<gene>
    <name evidence="9" type="ORF">QCA50_002464</name>
</gene>
<keyword evidence="5" id="KW-0653">Protein transport</keyword>
<dbReference type="GO" id="GO:0015031">
    <property type="term" value="P:protein transport"/>
    <property type="evidence" value="ECO:0007669"/>
    <property type="project" value="UniProtKB-KW"/>
</dbReference>
<dbReference type="GO" id="GO:0017119">
    <property type="term" value="C:Golgi transport complex"/>
    <property type="evidence" value="ECO:0007669"/>
    <property type="project" value="InterPro"/>
</dbReference>
<comment type="subcellular location">
    <subcellularLocation>
        <location evidence="1">Golgi apparatus membrane</location>
        <topology evidence="1">Peripheral membrane protein</topology>
    </subcellularLocation>
</comment>
<dbReference type="Pfam" id="PF08700">
    <property type="entry name" value="VPS51_Exo84_N"/>
    <property type="match status" value="1"/>
</dbReference>
<protein>
    <recommendedName>
        <fullName evidence="3">Conserved oligomeric Golgi complex subunit 1</fullName>
    </recommendedName>
</protein>
<feature type="region of interest" description="Disordered" evidence="8">
    <location>
        <begin position="1"/>
        <end position="52"/>
    </location>
</feature>
<organism evidence="9 10">
    <name type="scientific">Cerrena zonata</name>
    <dbReference type="NCBI Taxonomy" id="2478898"/>
    <lineage>
        <taxon>Eukaryota</taxon>
        <taxon>Fungi</taxon>
        <taxon>Dikarya</taxon>
        <taxon>Basidiomycota</taxon>
        <taxon>Agaricomycotina</taxon>
        <taxon>Agaricomycetes</taxon>
        <taxon>Polyporales</taxon>
        <taxon>Cerrenaceae</taxon>
        <taxon>Cerrena</taxon>
    </lineage>
</organism>
<evidence type="ECO:0000256" key="7">
    <source>
        <dbReference type="ARBA" id="ARBA00023136"/>
    </source>
</evidence>
<comment type="similarity">
    <text evidence="2">Belongs to the COG1 family.</text>
</comment>
<evidence type="ECO:0000256" key="3">
    <source>
        <dbReference type="ARBA" id="ARBA00020978"/>
    </source>
</evidence>
<dbReference type="PANTHER" id="PTHR31658">
    <property type="entry name" value="CONSERVED OLIGOMERIC GOLGI COMPLEX SUBUNIT 1"/>
    <property type="match status" value="1"/>
</dbReference>
<evidence type="ECO:0000256" key="2">
    <source>
        <dbReference type="ARBA" id="ARBA00006653"/>
    </source>
</evidence>
<dbReference type="AlphaFoldDB" id="A0AAW0GZC9"/>
<sequence>MARRPSTATLSSINSSSSLPKLTQFPSISQSLSQTSKASGSSPTWPPSRTVSGIGRIDATLQQDGSTVDPDELFVRHTVTEVKAIQHKFRNDADAKQQELRLMVGERYRDLLQASTSIISLAKSSDNVLHALDEMRGIASNVRNAQALPRMAPSVSHEDAHLQALQALSAHIKLLLDAPEHLWRLMERKLYLHSAWLFLLCRVVHRALLNDEEEDESSWNSYGLDVEEQFPLIQRQWDVVSQFRTQITHKATLSLREHSFSQSAVCASLLSLHLIESRPLPETLSILLTQRTRTLNSMLAKPHETAVNGDAGPSDPSQRKRPPRLRKAVVRSVQSKLEAVLEIISSTVGVARNLFVGSSGQKPLLADVLSFIQADPVPLTGDLPSDLRLTTPVLLSTLPSSGHFTQLPPNIKSYRPYIDDGVISTLSGDSLSNKLRQWFSKASEDIKQALGKWLSDLHTVTEIWTFRAAILRWSSSADGLEEYEKTSLVTILDETCLKQASAVWKDTLDSATAEFRDLLSRALGELRDSTPTSLLDASPVQYLFQAPSLTSPSQAGFKSSFSQESFSTYRNALKQRISCRTPLLDGVVTSVERSVDLLQRDFEYFSDLSSNVSELFRSEAIAFCDNITTILEQGLKQSSTHVINRKLVSV</sequence>
<evidence type="ECO:0000256" key="4">
    <source>
        <dbReference type="ARBA" id="ARBA00022448"/>
    </source>
</evidence>
<dbReference type="InterPro" id="IPR033370">
    <property type="entry name" value="COG1"/>
</dbReference>